<evidence type="ECO:0000259" key="3">
    <source>
        <dbReference type="PROSITE" id="PS51186"/>
    </source>
</evidence>
<protein>
    <submittedName>
        <fullName evidence="4">Acetyltransferase</fullName>
    </submittedName>
</protein>
<comment type="caution">
    <text evidence="4">The sequence shown here is derived from an EMBL/GenBank/DDBJ whole genome shotgun (WGS) entry which is preliminary data.</text>
</comment>
<accession>A0A371PKG8</accession>
<dbReference type="RefSeq" id="WP_116043773.1">
    <property type="nucleotide sequence ID" value="NZ_QUBQ01000001.1"/>
</dbReference>
<keyword evidence="5" id="KW-1185">Reference proteome</keyword>
<keyword evidence="2" id="KW-0012">Acyltransferase</keyword>
<proteinExistence type="predicted"/>
<dbReference type="SUPFAM" id="SSF55729">
    <property type="entry name" value="Acyl-CoA N-acyltransferases (Nat)"/>
    <property type="match status" value="1"/>
</dbReference>
<dbReference type="OrthoDB" id="9789605at2"/>
<dbReference type="EMBL" id="QUBQ01000001">
    <property type="protein sequence ID" value="REK76698.1"/>
    <property type="molecule type" value="Genomic_DNA"/>
</dbReference>
<dbReference type="PANTHER" id="PTHR43800">
    <property type="entry name" value="PEPTIDYL-LYSINE N-ACETYLTRANSFERASE YJAB"/>
    <property type="match status" value="1"/>
</dbReference>
<dbReference type="PANTHER" id="PTHR43800:SF1">
    <property type="entry name" value="PEPTIDYL-LYSINE N-ACETYLTRANSFERASE YJAB"/>
    <property type="match status" value="1"/>
</dbReference>
<dbReference type="GO" id="GO:0016747">
    <property type="term" value="F:acyltransferase activity, transferring groups other than amino-acyl groups"/>
    <property type="evidence" value="ECO:0007669"/>
    <property type="project" value="InterPro"/>
</dbReference>
<name>A0A371PKG8_9BACL</name>
<dbReference type="Gene3D" id="3.40.630.30">
    <property type="match status" value="1"/>
</dbReference>
<dbReference type="Proteomes" id="UP000261905">
    <property type="component" value="Unassembled WGS sequence"/>
</dbReference>
<feature type="domain" description="N-acetyltransferase" evidence="3">
    <location>
        <begin position="3"/>
        <end position="147"/>
    </location>
</feature>
<dbReference type="InterPro" id="IPR016181">
    <property type="entry name" value="Acyl_CoA_acyltransferase"/>
</dbReference>
<evidence type="ECO:0000256" key="2">
    <source>
        <dbReference type="ARBA" id="ARBA00023315"/>
    </source>
</evidence>
<evidence type="ECO:0000313" key="4">
    <source>
        <dbReference type="EMBL" id="REK76698.1"/>
    </source>
</evidence>
<dbReference type="NCBIfam" id="NF007807">
    <property type="entry name" value="PRK10514.1"/>
    <property type="match status" value="1"/>
</dbReference>
<evidence type="ECO:0000313" key="5">
    <source>
        <dbReference type="Proteomes" id="UP000261905"/>
    </source>
</evidence>
<sequence>MTYPIVAYQNETHDQLVDIWHRAVRATHHFLTEQDIQFFYSMVSGGALAEVEIWTAVDQAGKPLGFIGLEDKKIEMLFVDPLSHGLGIGKALLNHAIQLKGNDIEVDVNEQNEGAHTFYLKCGFQQIGRSPLDGSGKPFPLLHLKLRSK</sequence>
<evidence type="ECO:0000256" key="1">
    <source>
        <dbReference type="ARBA" id="ARBA00022679"/>
    </source>
</evidence>
<dbReference type="CDD" id="cd04301">
    <property type="entry name" value="NAT_SF"/>
    <property type="match status" value="1"/>
</dbReference>
<organism evidence="4 5">
    <name type="scientific">Paenibacillus paeoniae</name>
    <dbReference type="NCBI Taxonomy" id="2292705"/>
    <lineage>
        <taxon>Bacteria</taxon>
        <taxon>Bacillati</taxon>
        <taxon>Bacillota</taxon>
        <taxon>Bacilli</taxon>
        <taxon>Bacillales</taxon>
        <taxon>Paenibacillaceae</taxon>
        <taxon>Paenibacillus</taxon>
    </lineage>
</organism>
<keyword evidence="1 4" id="KW-0808">Transferase</keyword>
<dbReference type="InterPro" id="IPR000182">
    <property type="entry name" value="GNAT_dom"/>
</dbReference>
<gene>
    <name evidence="4" type="ORF">DX130_06575</name>
</gene>
<reference evidence="4 5" key="1">
    <citation type="submission" date="2018-08" db="EMBL/GenBank/DDBJ databases">
        <title>Paenibacillus sp. M4BSY-1, whole genome shotgun sequence.</title>
        <authorList>
            <person name="Tuo L."/>
        </authorList>
    </citation>
    <scope>NUCLEOTIDE SEQUENCE [LARGE SCALE GENOMIC DNA]</scope>
    <source>
        <strain evidence="4 5">M4BSY-1</strain>
    </source>
</reference>
<dbReference type="AlphaFoldDB" id="A0A371PKG8"/>
<dbReference type="PROSITE" id="PS51186">
    <property type="entry name" value="GNAT"/>
    <property type="match status" value="1"/>
</dbReference>
<dbReference type="Pfam" id="PF13673">
    <property type="entry name" value="Acetyltransf_10"/>
    <property type="match status" value="1"/>
</dbReference>